<reference evidence="2 3" key="1">
    <citation type="submission" date="2019-02" db="EMBL/GenBank/DDBJ databases">
        <title>Genomic Encyclopedia of Type Strains, Phase IV (KMG-IV): sequencing the most valuable type-strain genomes for metagenomic binning, comparative biology and taxonomic classification.</title>
        <authorList>
            <person name="Goeker M."/>
        </authorList>
    </citation>
    <scope>NUCLEOTIDE SEQUENCE [LARGE SCALE GENOMIC DNA]</scope>
    <source>
        <strain evidence="2 3">DSM 45622</strain>
    </source>
</reference>
<sequence>MSTTYHNSTGDVTVTVPGGEEPSLGKLVASATKDLSALVRAEVELAKTELRNEVKHAVAGSGMFIVAGLLGLLALIMLVIAAALGLTALGLPNSLAFLIVAIVILLVAGGLVFIGIKQVKRISAPERTIRTTKDSVSLIKGSAKH</sequence>
<dbReference type="Pfam" id="PF07332">
    <property type="entry name" value="Phage_holin_3_6"/>
    <property type="match status" value="1"/>
</dbReference>
<dbReference type="EMBL" id="SGXD01000006">
    <property type="protein sequence ID" value="RZS79383.1"/>
    <property type="molecule type" value="Genomic_DNA"/>
</dbReference>
<comment type="caution">
    <text evidence="2">The sequence shown here is derived from an EMBL/GenBank/DDBJ whole genome shotgun (WGS) entry which is preliminary data.</text>
</comment>
<proteinExistence type="predicted"/>
<gene>
    <name evidence="2" type="ORF">EV189_3735</name>
</gene>
<dbReference type="AlphaFoldDB" id="A0A4Q7NA68"/>
<feature type="transmembrane region" description="Helical" evidence="1">
    <location>
        <begin position="64"/>
        <end position="89"/>
    </location>
</feature>
<evidence type="ECO:0000313" key="2">
    <source>
        <dbReference type="EMBL" id="RZS79383.1"/>
    </source>
</evidence>
<dbReference type="InterPro" id="IPR009937">
    <property type="entry name" value="Phage_holin_3_6"/>
</dbReference>
<accession>A0A4Q7NA68</accession>
<keyword evidence="1" id="KW-1133">Transmembrane helix</keyword>
<evidence type="ECO:0000256" key="1">
    <source>
        <dbReference type="SAM" id="Phobius"/>
    </source>
</evidence>
<name>A0A4Q7NA68_9ACTN</name>
<dbReference type="RefSeq" id="WP_130494469.1">
    <property type="nucleotide sequence ID" value="NZ_SGXD01000006.1"/>
</dbReference>
<dbReference type="OrthoDB" id="3828498at2"/>
<keyword evidence="3" id="KW-1185">Reference proteome</keyword>
<protein>
    <submittedName>
        <fullName evidence="2">Putative superfamily III holin-X</fullName>
    </submittedName>
</protein>
<organism evidence="2 3">
    <name type="scientific">Motilibacter rhizosphaerae</name>
    <dbReference type="NCBI Taxonomy" id="598652"/>
    <lineage>
        <taxon>Bacteria</taxon>
        <taxon>Bacillati</taxon>
        <taxon>Actinomycetota</taxon>
        <taxon>Actinomycetes</taxon>
        <taxon>Motilibacterales</taxon>
        <taxon>Motilibacteraceae</taxon>
        <taxon>Motilibacter</taxon>
    </lineage>
</organism>
<evidence type="ECO:0000313" key="3">
    <source>
        <dbReference type="Proteomes" id="UP000293638"/>
    </source>
</evidence>
<keyword evidence="1" id="KW-0812">Transmembrane</keyword>
<keyword evidence="1" id="KW-0472">Membrane</keyword>
<feature type="transmembrane region" description="Helical" evidence="1">
    <location>
        <begin position="95"/>
        <end position="116"/>
    </location>
</feature>
<dbReference type="Proteomes" id="UP000293638">
    <property type="component" value="Unassembled WGS sequence"/>
</dbReference>